<organism evidence="16">
    <name type="scientific">Triticum aestivum</name>
    <name type="common">Wheat</name>
    <dbReference type="NCBI Taxonomy" id="4565"/>
    <lineage>
        <taxon>Eukaryota</taxon>
        <taxon>Viridiplantae</taxon>
        <taxon>Streptophyta</taxon>
        <taxon>Embryophyta</taxon>
        <taxon>Tracheophyta</taxon>
        <taxon>Spermatophyta</taxon>
        <taxon>Magnoliopsida</taxon>
        <taxon>Liliopsida</taxon>
        <taxon>Poales</taxon>
        <taxon>Poaceae</taxon>
        <taxon>BOP clade</taxon>
        <taxon>Pooideae</taxon>
        <taxon>Triticodae</taxon>
        <taxon>Triticeae</taxon>
        <taxon>Triticinae</taxon>
        <taxon>Triticum</taxon>
    </lineage>
</organism>
<accession>A0A3B6NNG4</accession>
<protein>
    <submittedName>
        <fullName evidence="16">Uncharacterized protein</fullName>
    </submittedName>
</protein>
<dbReference type="Gramene" id="TraesSTA6A03G03271530.1">
    <property type="protein sequence ID" value="TraesSTA6A03G03271530.1.CDS1"/>
    <property type="gene ID" value="TraesSTA6A03G03271530"/>
</dbReference>
<dbReference type="SMR" id="A0A3B6NNG4"/>
<keyword evidence="9 12" id="KW-0472">Membrane</keyword>
<dbReference type="Gramene" id="TraesJAG6A03G03275590.1">
    <property type="protein sequence ID" value="TraesJAG6A03G03275590.1.CDS1"/>
    <property type="gene ID" value="TraesJAG6A03G03275590"/>
</dbReference>
<evidence type="ECO:0000256" key="8">
    <source>
        <dbReference type="ARBA" id="ARBA00022989"/>
    </source>
</evidence>
<evidence type="ECO:0000256" key="9">
    <source>
        <dbReference type="ARBA" id="ARBA00023136"/>
    </source>
</evidence>
<dbReference type="InterPro" id="IPR001611">
    <property type="entry name" value="Leu-rich_rpt"/>
</dbReference>
<sequence>MPSFTVPPVVLFVVLHILASPATACTEQEKHNLLRFLAGLSRDGGLATSWRDNSTNCCKWEGVVCNEDEAVTEVSLGSKGLEGCISPSLANLTSLLHVNLSYNPFSGGLLPELMSSGSIIILDVSFNQLNGPLPDLPYLVTTNRPLQVLNISSNQFSSKFPSATWKVMKNLIALNASNNSFTGNIPSSLCLGSPYLVLLDLCYNQLSGNIPTALGDCSKLKVLKVGHNNLSGTLPVEIFHAASLEYLSFPNNGLQGELDGAHIVRRSNIRTLDLGGNHISGKIPESIGQLTRLEELHLGNNNMSGELPSTLSNCKNLKTIDLKLNDFSGDLGKVNFATLQNLKSLDLIKNNLNGIVPESIYSCSNLTALRLSGNHFHGEISLRIGNLKHLSFLSLVRNSFTNITKTLHALESCRNISILLIGRNFMNEAMPQDEIIDGFQNLQFLSMCQCSLTGRIPAWLSKLTSLKILLLSNNQLTGPMPSWINSLNHLFRLDVSNNSLTGEIPVTLMQMPLLKSDKTGMYLDPSLIDLGLLIYGVAPTQLQYHIGSASAKELNLGKNNFTGMIPREIGQLKALLYMNLSSNNFYGEIPQSICNLTNLQRLDLSNNHLTGAIPAALENLHFLSQFNISNNNLEGPIPTRGQLSTFQNSSFGGNPKLCGSVLINHCGSVEAAPIYITSAKEYIDKVIFVIAFCVFFWVAVLYDQLVLFKYFG</sequence>
<dbReference type="FunFam" id="3.80.10.10:FF:000530">
    <property type="entry name" value="Receptor-like protein 2"/>
    <property type="match status" value="1"/>
</dbReference>
<dbReference type="Pfam" id="PF23598">
    <property type="entry name" value="LRR_14"/>
    <property type="match status" value="1"/>
</dbReference>
<keyword evidence="3" id="KW-1003">Cell membrane</keyword>
<dbReference type="InterPro" id="IPR032675">
    <property type="entry name" value="LRR_dom_sf"/>
</dbReference>
<evidence type="ECO:0000256" key="2">
    <source>
        <dbReference type="ARBA" id="ARBA00009592"/>
    </source>
</evidence>
<dbReference type="Gene3D" id="3.80.10.10">
    <property type="entry name" value="Ribonuclease Inhibitor"/>
    <property type="match status" value="4"/>
</dbReference>
<evidence type="ECO:0000256" key="4">
    <source>
        <dbReference type="ARBA" id="ARBA00022614"/>
    </source>
</evidence>
<dbReference type="FunFam" id="3.80.10.10:FF:000213">
    <property type="entry name" value="Tyrosine-sulfated glycopeptide receptor 1"/>
    <property type="match status" value="1"/>
</dbReference>
<feature type="signal peptide" evidence="13">
    <location>
        <begin position="1"/>
        <end position="24"/>
    </location>
</feature>
<dbReference type="Gramene" id="TraesCAD_scaffold_063513_01G000200.1">
    <property type="protein sequence ID" value="TraesCAD_scaffold_063513_01G000200.1"/>
    <property type="gene ID" value="TraesCAD_scaffold_063513_01G000200"/>
</dbReference>
<evidence type="ECO:0000256" key="5">
    <source>
        <dbReference type="ARBA" id="ARBA00022692"/>
    </source>
</evidence>
<dbReference type="PANTHER" id="PTHR48060">
    <property type="entry name" value="DNA DAMAGE-REPAIR/TOLERATION PROTEIN DRT100"/>
    <property type="match status" value="1"/>
</dbReference>
<dbReference type="Gramene" id="TraesCS6A02G129700.1">
    <property type="protein sequence ID" value="TraesCS6A02G129700.1.cds1"/>
    <property type="gene ID" value="TraesCS6A02G129700"/>
</dbReference>
<evidence type="ECO:0000256" key="13">
    <source>
        <dbReference type="SAM" id="SignalP"/>
    </source>
</evidence>
<dbReference type="Gramene" id="TraesCLE_scaffold_058929_01G000300.1">
    <property type="protein sequence ID" value="TraesCLE_scaffold_058929_01G000300.1"/>
    <property type="gene ID" value="TraesCLE_scaffold_058929_01G000300"/>
</dbReference>
<evidence type="ECO:0000256" key="11">
    <source>
        <dbReference type="ARBA" id="ARBA00023180"/>
    </source>
</evidence>
<evidence type="ECO:0000259" key="14">
    <source>
        <dbReference type="Pfam" id="PF08263"/>
    </source>
</evidence>
<dbReference type="STRING" id="4565.A0A3B6NNG4"/>
<dbReference type="Gramene" id="TraesCS6A03G0307500.1">
    <property type="protein sequence ID" value="TraesCS6A03G0307500.1.CDS1"/>
    <property type="gene ID" value="TraesCS6A03G0307500"/>
</dbReference>
<feature type="transmembrane region" description="Helical" evidence="12">
    <location>
        <begin position="686"/>
        <end position="708"/>
    </location>
</feature>
<evidence type="ECO:0000256" key="7">
    <source>
        <dbReference type="ARBA" id="ARBA00022737"/>
    </source>
</evidence>
<dbReference type="OMA" id="FINEAMP"/>
<evidence type="ECO:0000256" key="3">
    <source>
        <dbReference type="ARBA" id="ARBA00022475"/>
    </source>
</evidence>
<dbReference type="SUPFAM" id="SSF52058">
    <property type="entry name" value="L domain-like"/>
    <property type="match status" value="1"/>
</dbReference>
<dbReference type="Gramene" id="TraesLDM6A03G03284170.1">
    <property type="protein sequence ID" value="TraesLDM6A03G03284170.1.CDS1"/>
    <property type="gene ID" value="TraesLDM6A03G03284170"/>
</dbReference>
<dbReference type="InterPro" id="IPR013210">
    <property type="entry name" value="LRR_N_plant-typ"/>
</dbReference>
<feature type="domain" description="Leucine-rich repeat-containing N-terminal plant-type" evidence="14">
    <location>
        <begin position="28"/>
        <end position="66"/>
    </location>
</feature>
<dbReference type="PRINTS" id="PR00019">
    <property type="entry name" value="LEURICHRPT"/>
</dbReference>
<keyword evidence="7" id="KW-0677">Repeat</keyword>
<comment type="similarity">
    <text evidence="2">Belongs to the RLP family.</text>
</comment>
<dbReference type="SMART" id="SM00369">
    <property type="entry name" value="LRR_TYP"/>
    <property type="match status" value="8"/>
</dbReference>
<dbReference type="InterPro" id="IPR025875">
    <property type="entry name" value="Leu-rich_rpt_4"/>
</dbReference>
<dbReference type="Pfam" id="PF00560">
    <property type="entry name" value="LRR_1"/>
    <property type="match status" value="5"/>
</dbReference>
<dbReference type="Gramene" id="TraesROB_scaffold_075378_01G000300.1">
    <property type="protein sequence ID" value="TraesROB_scaffold_075378_01G000300.1"/>
    <property type="gene ID" value="TraesROB_scaffold_075378_01G000300"/>
</dbReference>
<reference evidence="16" key="2">
    <citation type="submission" date="2018-10" db="UniProtKB">
        <authorList>
            <consortium name="EnsemblPlants"/>
        </authorList>
    </citation>
    <scope>IDENTIFICATION</scope>
</reference>
<dbReference type="Pfam" id="PF13855">
    <property type="entry name" value="LRR_8"/>
    <property type="match status" value="1"/>
</dbReference>
<keyword evidence="5 12" id="KW-0812">Transmembrane</keyword>
<evidence type="ECO:0000313" key="16">
    <source>
        <dbReference type="EnsemblPlants" id="TraesCS6A02G129700.1.cds1"/>
    </source>
</evidence>
<evidence type="ECO:0000256" key="6">
    <source>
        <dbReference type="ARBA" id="ARBA00022729"/>
    </source>
</evidence>
<dbReference type="Gramene" id="TraesJUL6A03G03307000.1">
    <property type="protein sequence ID" value="TraesJUL6A03G03307000.1.CDS1"/>
    <property type="gene ID" value="TraesJUL6A03G03307000"/>
</dbReference>
<dbReference type="InterPro" id="IPR055414">
    <property type="entry name" value="LRR_R13L4/SHOC2-like"/>
</dbReference>
<dbReference type="FunFam" id="3.80.10.10:FF:000403">
    <property type="entry name" value="Receptor-like protein 2"/>
    <property type="match status" value="1"/>
</dbReference>
<dbReference type="Pfam" id="PF08263">
    <property type="entry name" value="LRRNT_2"/>
    <property type="match status" value="1"/>
</dbReference>
<evidence type="ECO:0000259" key="15">
    <source>
        <dbReference type="Pfam" id="PF23598"/>
    </source>
</evidence>
<keyword evidence="4" id="KW-0433">Leucine-rich repeat</keyword>
<keyword evidence="8 12" id="KW-1133">Transmembrane helix</keyword>
<proteinExistence type="inferred from homology"/>
<feature type="chain" id="PRO_5043178368" evidence="13">
    <location>
        <begin position="25"/>
        <end position="712"/>
    </location>
</feature>
<dbReference type="AlphaFoldDB" id="A0A3B6NNG4"/>
<keyword evidence="10" id="KW-0675">Receptor</keyword>
<dbReference type="Pfam" id="PF12799">
    <property type="entry name" value="LRR_4"/>
    <property type="match status" value="1"/>
</dbReference>
<evidence type="ECO:0000313" key="17">
    <source>
        <dbReference type="Proteomes" id="UP000019116"/>
    </source>
</evidence>
<comment type="subcellular location">
    <subcellularLocation>
        <location evidence="1">Cell membrane</location>
        <topology evidence="1">Single-pass type I membrane protein</topology>
    </subcellularLocation>
</comment>
<dbReference type="Gramene" id="TraesLAC6A03G03235580.1">
    <property type="protein sequence ID" value="TraesLAC6A03G03235580.1.CDS1"/>
    <property type="gene ID" value="TraesLAC6A03G03235580"/>
</dbReference>
<evidence type="ECO:0000256" key="1">
    <source>
        <dbReference type="ARBA" id="ARBA00004251"/>
    </source>
</evidence>
<dbReference type="EnsemblPlants" id="TraesCS6A02G129700.1">
    <property type="protein sequence ID" value="TraesCS6A02G129700.1.cds1"/>
    <property type="gene ID" value="TraesCS6A02G129700"/>
</dbReference>
<dbReference type="GO" id="GO:0005886">
    <property type="term" value="C:plasma membrane"/>
    <property type="evidence" value="ECO:0007669"/>
    <property type="project" value="UniProtKB-SubCell"/>
</dbReference>
<keyword evidence="17" id="KW-1185">Reference proteome</keyword>
<dbReference type="FunFam" id="3.80.10.10:FF:000470">
    <property type="entry name" value="LRR receptor-like serine/threonine-protein kinase RPK2"/>
    <property type="match status" value="1"/>
</dbReference>
<dbReference type="Proteomes" id="UP000019116">
    <property type="component" value="Chromosome 6A"/>
</dbReference>
<dbReference type="InterPro" id="IPR003591">
    <property type="entry name" value="Leu-rich_rpt_typical-subtyp"/>
</dbReference>
<reference evidence="16" key="1">
    <citation type="submission" date="2018-08" db="EMBL/GenBank/DDBJ databases">
        <authorList>
            <person name="Rossello M."/>
        </authorList>
    </citation>
    <scope>NUCLEOTIDE SEQUENCE [LARGE SCALE GENOMIC DNA]</scope>
    <source>
        <strain evidence="16">cv. Chinese Spring</strain>
    </source>
</reference>
<dbReference type="PANTHER" id="PTHR48060:SF19">
    <property type="entry name" value="LEUCINE-RICH REPEAT-CONTAINING N-TERMINAL PLANT-TYPE DOMAIN-CONTAINING PROTEIN"/>
    <property type="match status" value="1"/>
</dbReference>
<dbReference type="GO" id="GO:0004672">
    <property type="term" value="F:protein kinase activity"/>
    <property type="evidence" value="ECO:0000318"/>
    <property type="project" value="GO_Central"/>
</dbReference>
<dbReference type="Gramene" id="TraesSYM6A03G03221370.1">
    <property type="protein sequence ID" value="TraesSYM6A03G03221370.1.CDS1"/>
    <property type="gene ID" value="TraesSYM6A03G03221370"/>
</dbReference>
<dbReference type="OrthoDB" id="1740823at2759"/>
<keyword evidence="6 13" id="KW-0732">Signal</keyword>
<dbReference type="GO" id="GO:0051606">
    <property type="term" value="P:detection of stimulus"/>
    <property type="evidence" value="ECO:0007669"/>
    <property type="project" value="UniProtKB-ARBA"/>
</dbReference>
<dbReference type="Gramene" id="TraesNOR6A03G03312310.1">
    <property type="protein sequence ID" value="TraesNOR6A03G03312310.1.CDS1"/>
    <property type="gene ID" value="TraesNOR6A03G03312310"/>
</dbReference>
<dbReference type="InterPro" id="IPR053211">
    <property type="entry name" value="DNA_repair-toleration"/>
</dbReference>
<dbReference type="Gramene" id="TraesPARA_EIv1.0_1918340.1">
    <property type="protein sequence ID" value="TraesPARA_EIv1.0_1918340.1.CDS1"/>
    <property type="gene ID" value="TraesPARA_EIv1.0_1918340"/>
</dbReference>
<evidence type="ECO:0000256" key="10">
    <source>
        <dbReference type="ARBA" id="ARBA00023170"/>
    </source>
</evidence>
<dbReference type="PaxDb" id="4565-Traes_6AS_6090A6206.9"/>
<evidence type="ECO:0000256" key="12">
    <source>
        <dbReference type="SAM" id="Phobius"/>
    </source>
</evidence>
<name>A0A3B6NNG4_WHEAT</name>
<keyword evidence="11" id="KW-0325">Glycoprotein</keyword>
<dbReference type="SUPFAM" id="SSF52047">
    <property type="entry name" value="RNI-like"/>
    <property type="match status" value="1"/>
</dbReference>
<feature type="domain" description="Disease resistance R13L4/SHOC-2-like LRR" evidence="15">
    <location>
        <begin position="338"/>
        <end position="514"/>
    </location>
</feature>